<dbReference type="Bgee" id="ENSORLG00000030193">
    <property type="expression patterns" value="Expressed in testis and 10 other cell types or tissues"/>
</dbReference>
<dbReference type="CDD" id="cd04495">
    <property type="entry name" value="BRCA2DBD_OB3"/>
    <property type="match status" value="1"/>
</dbReference>
<dbReference type="Ensembl" id="ENSORLT00000031816.1">
    <property type="protein sequence ID" value="ENSORLP00000039367.1"/>
    <property type="gene ID" value="ENSORLG00000030193.1"/>
</dbReference>
<dbReference type="InterPro" id="IPR015525">
    <property type="entry name" value="BRCA2"/>
</dbReference>
<dbReference type="GeneTree" id="ENSGT00390000003602"/>
<feature type="region of interest" description="Disordered" evidence="6">
    <location>
        <begin position="2176"/>
        <end position="2216"/>
    </location>
</feature>
<dbReference type="InterPro" id="IPR015188">
    <property type="entry name" value="BRCA2_OB_3"/>
</dbReference>
<evidence type="ECO:0000313" key="8">
    <source>
        <dbReference type="Ensembl" id="ENSORLP00000039367.1"/>
    </source>
</evidence>
<dbReference type="InterPro" id="IPR055077">
    <property type="entry name" value="BRCA2_TR2"/>
</dbReference>
<dbReference type="InterPro" id="IPR036315">
    <property type="entry name" value="BRCA2_hlx_sf"/>
</dbReference>
<evidence type="ECO:0000256" key="6">
    <source>
        <dbReference type="SAM" id="MobiDB-lite"/>
    </source>
</evidence>
<evidence type="ECO:0000256" key="3">
    <source>
        <dbReference type="ARBA" id="ARBA00023125"/>
    </source>
</evidence>
<dbReference type="CTD" id="675"/>
<dbReference type="Gene3D" id="6.10.70.10">
    <property type="match status" value="1"/>
</dbReference>
<proteinExistence type="predicted"/>
<keyword evidence="4" id="KW-0233">DNA recombination</keyword>
<reference evidence="8" key="3">
    <citation type="submission" date="2025-09" db="UniProtKB">
        <authorList>
            <consortium name="Ensembl"/>
        </authorList>
    </citation>
    <scope>IDENTIFICATION</scope>
    <source>
        <strain evidence="8">Hd-rR</strain>
    </source>
</reference>
<dbReference type="PROSITE" id="PS50138">
    <property type="entry name" value="BRCA2_REPEAT"/>
    <property type="match status" value="12"/>
</dbReference>
<dbReference type="Gene3D" id="2.40.50.140">
    <property type="entry name" value="Nucleic acid-binding proteins"/>
    <property type="match status" value="3"/>
</dbReference>
<dbReference type="KEGG" id="ola:101156345"/>
<feature type="region of interest" description="Disordered" evidence="6">
    <location>
        <begin position="3027"/>
        <end position="3079"/>
    </location>
</feature>
<feature type="compositionally biased region" description="Basic and acidic residues" evidence="6">
    <location>
        <begin position="1043"/>
        <end position="1054"/>
    </location>
</feature>
<dbReference type="InterPro" id="IPR048262">
    <property type="entry name" value="BRCA2_OB_2_dom"/>
</dbReference>
<dbReference type="GO" id="GO:0003697">
    <property type="term" value="F:single-stranded DNA binding"/>
    <property type="evidence" value="ECO:0000318"/>
    <property type="project" value="GO_Central"/>
</dbReference>
<dbReference type="SUPFAM" id="SSF81878">
    <property type="entry name" value="BRCA2 tower domain"/>
    <property type="match status" value="1"/>
</dbReference>
<feature type="domain" description="Tower" evidence="7">
    <location>
        <begin position="2664"/>
        <end position="2705"/>
    </location>
</feature>
<feature type="compositionally biased region" description="Polar residues" evidence="6">
    <location>
        <begin position="605"/>
        <end position="615"/>
    </location>
</feature>
<sequence>MYNIFKDDVWKALVFELGPLDPNWFEVLTAEASVIEGSLSDQEDLCANQEGNSKDTLEKPAVESQLFSTPKVFRHSRVVSPQTEDEQSFTLPQGKGALPWSKTQSPCLFQLTTQGVSGEKCDVFQPQSDDSFDLLSTPNKSTTSYAKHISESLGAQINPDISWTSSLNTPPAVPSTLILSRADNKPCTGNAPTDGNIVFVRKLFPSLSKSSASKASKNNDPIAFQGPHSPKFDPETFSNQEERVWQQKLPDAIEDGDVRSAVADVLDGAEDALSIFFANSSSALRKVKPERTKRKQILQAKENAYSSKDDLTGSKASSDEEGNGHLEPGGCSLSPLLKMGHAATSQWSPLSLSEIPLCSVGGNVVQEQLQGEANSSQFSGPSKEIQNAEFQSKKRFVDTVGIPEPQSMKINSSVEIPCSEGLCVGKVESAPNNTDCCNAGKTEGLKQNQPVEVNLVGTVKTNMSQLCREFAQDFSQIPESRDHFSPSACLSAMKKAKQKAGEGNPHHQCNSISNSMFPISDVPVNDSGFHSAIVNGTNLTASSFSENIGLSRTHTELKSEFHTETVFPPTKAFPETWPSGTKADIELISAETSKEKEVDPGRANKSPTDVTIQQPSRTGDIHSIAINDPKHDGQTKKTSTSLPAAHSLGFKTASNKGIHISSASLKRAKQIFKETESETAFYDQPTTSDCDTTKRSTNNKTGNISTFSLKPTQTSITETFGSITPQLTASQTDDVTELCSLLEQTDSQFELTPFKTLKAKQQDDGNSPQKADKELDPDFLAGIDFDDSFSSDLLQCARNENISPSLKDNCQDEASVVSDDPQRAVQASKLQSKVSGVAFKTAGGKVLRVSDKCLSKAKALFADLDGFTTNRESSSNKSTEIGFNTKQKCAMDPSRCTKNPTYTVKEDVHAERVGNCFKNHEELASENEKPQTPKQHVSGCSVTENAKLLPCRIKEPHLEMVKVDSNQLKALKMTAPFHRNSFSASKPDPSLLCITSKTIDSNENCPAAAAAAGFCTAGGKKGFVSTDKMEYCEYLLKEIHTPENGKGQLEENKSTSKAANPTDQGLQPKICGFQTAGGKELTVSFAALKKAQELFSENEGVNEKKRVLILPSRIPSTESSGFCTANGKSVGFSSQALQKAKAFFSDISVNTVQPGVSDAGTVKKHKDVPCNGEKMYSAFTASNEADAYASEEHQLKSKHLLKDFDLVSDKEMQEADVFLENDVCVENAVFPKDQECQPPLSEMGNEKISNPGQRATLNFSEPVSGCPEDLLSFQKVGFQTAGGAKVHVSTTNLIKAKHLFKDLDDLVSDKEMQEADVLLKSDVDAENGVFPKDQECQPPLSETGNEETRSDPGQRESLNFSEPVSGCPEDQNVDMLSFQNVGFQTAGGAKVHVSTTNLIKAKHLFKDLDDLVSDKEMQEADVLLKSDVDAKNGVFPKDQECQPPLSETGNEETRSDPGQRESLNFSEPVSGCPEDQNVDMLSFQNVGFQTAGGAKVHVFSFSGNKADISQKWTTERNQDKVDDKDKIHFGFQTAGGAKVHVSKTNLIKAKHLFKNLDDLVSDKELQEADVLLENVDVDAENAVLTKDQECQLPLSEGANEMVRSSPDERGSGPSEDTNQRILPNVDLLSFQNVGFQTANGKAVTFSSESLRKAKSMFNGCEAPADKTLPTPLQSKASVLPFRGGFCSASGTPASVSSEAVSKAKSLFSDISLSGNKADVSQTWTTEQNRDKVDDKEKIHLGFQTAGGAKVHVSKKNLIKAKHLFKDEDDSALKAAQRTDFSLYNSSETSSPLRKTTGLTADLSKQDQRIMVNPSEGPADGWTESKTTSVKEKANVLLHQNAGFQTASGNAVVVSSEALKRAKALLSEGEEVATPPLCKIPVSASSGFFAASGKAVTFSSKALQKAKSLFSDIRADGPDFTDTRSVKQKQEDAPGLKDKMLCGFTSAGGRVCVAERSPAKTDNLVAEVADDCRSDSSGFKKLDLFNVKDVRRSSDVDLSNLAPSEAAVQSENYKPETSHVMVCNSHHESGSNTSRNTRAEESSALIFQSLNLTGCTETQHRLLAQEALDCTKALLEDEDLACLRFSPASQNALKQDYPQTTSGTEAEEKGPRKRLIGDPDPTGQPPLKRQLLEEFNQTDDGSKDSALQPVKSCPLGLMKDRGVFKYSSSLYPNITKPHYNGKTKTTTVQPLTPDDSRSTRPKMSPFVPPFHKNARSDASKTTVIQQATRTPVFVPPLKKQRAVLQGEKDQNTNQLPSVTESNSISHVPSTINAQECSSALSIVNTHPNNKTNNPNVDVNGGSVCFESHAVPAFSKVFLNTELGRDMQDMRIRKKKRQNIRPLQGSLFLTKTSGVAKIPLKDAVNGKVPARCPPEQLYRYGVHRQVSGITSETAESFRFDLLHFFKQDVLIDEGGVKLADGGCLIPSKDGTAGKEEFFRALCDTPGVDPKLITEAWGYNHYKWIIWKQASMEKSFPERMGGICLTPEQVLLQLKYRYDVEVDHSRRPALRKITEKDDTAAKTLVLCVCGIASKGGGASGSESSDPKTQAPTAVVWLTDGWYAIKAQLDQPLTAMLNKGLLAVGGKLITHGAQLVGSQDACPPLEAPESLMLKICANSTRRARWDTKLGFHRDPRPFLLPIASLFSNGGPVGCADVVVLRSYPVQWMERKADGGVVFRTTRAEEKEARRFDEMKHKAMEVLFAKVQAEFENEEREKNKSLRRKQNLDVAKLQDGEELHAAVGDDPTYLEAHLSEQQLQTLHAYKRSLMERKQAELQDRYHRALEEDDQEIKCPKRDVTPVWRLSVADSLGPPSCVYQLSLWRPSSDVESLLKEGGRYKVYNLATAEGKKRSSHETVQLTGTKKTQFQVLQASQQWMSERFQPRVSTDFESLQNPDFRPLCGEVDLSGYVVSVIDAQGSSPAFYLADGKLNLVKIRCFSSLSQTGLEDVVKPRVLLALSNLQLRGQSMFPTPVVYAGDLTLFSINPKEGHLQESLSQLKNAIQHEANFHVNAEEKLSHLIKSGRSSFVSPMTVKQQTLPLSSDKKDQSKVTLQKPIRSPGSVTPVSKNPQAETSSTKKDPKILKRRRALDYLSRIPSPPPLSVLDSVSSPCVKKTFNPPRRSGTANEFRTEKAIKPTDSLVEDQWVNDEELVMIDAQALHVGGLM</sequence>
<dbReference type="InterPro" id="IPR002093">
    <property type="entry name" value="BRCA2_repeat"/>
</dbReference>
<dbReference type="PANTHER" id="PTHR11289:SF0">
    <property type="entry name" value="BREAST CANCER TYPE 2 SUSCEPTIBILITY PROTEIN"/>
    <property type="match status" value="1"/>
</dbReference>
<evidence type="ECO:0000256" key="4">
    <source>
        <dbReference type="ARBA" id="ARBA00023172"/>
    </source>
</evidence>
<dbReference type="CDD" id="cd04493">
    <property type="entry name" value="BRCA2DBD_OB1"/>
    <property type="match status" value="1"/>
</dbReference>
<gene>
    <name evidence="8" type="primary">brca2</name>
</gene>
<feature type="region of interest" description="Disordered" evidence="6">
    <location>
        <begin position="1328"/>
        <end position="1369"/>
    </location>
</feature>
<keyword evidence="1" id="KW-0677">Repeat</keyword>
<dbReference type="SUPFAM" id="SSF50249">
    <property type="entry name" value="Nucleic acid-binding proteins"/>
    <property type="match status" value="3"/>
</dbReference>
<evidence type="ECO:0000313" key="9">
    <source>
        <dbReference type="Proteomes" id="UP000001038"/>
    </source>
</evidence>
<keyword evidence="2" id="KW-0227">DNA damage</keyword>
<feature type="compositionally biased region" description="Polar residues" evidence="6">
    <location>
        <begin position="3056"/>
        <end position="3070"/>
    </location>
</feature>
<dbReference type="OrthoDB" id="21095at2759"/>
<feature type="region of interest" description="Disordered" evidence="6">
    <location>
        <begin position="210"/>
        <end position="236"/>
    </location>
</feature>
<dbReference type="Pfam" id="PF21318">
    <property type="entry name" value="BRCA2DBD_OB2"/>
    <property type="match status" value="1"/>
</dbReference>
<reference evidence="8" key="2">
    <citation type="submission" date="2025-08" db="UniProtKB">
        <authorList>
            <consortium name="Ensembl"/>
        </authorList>
    </citation>
    <scope>IDENTIFICATION</scope>
    <source>
        <strain evidence="8">Hd-rR</strain>
    </source>
</reference>
<dbReference type="SMART" id="SM01341">
    <property type="entry name" value="Tower"/>
    <property type="match status" value="1"/>
</dbReference>
<dbReference type="InterPro" id="IPR015187">
    <property type="entry name" value="BRCA2_OB_1"/>
</dbReference>
<dbReference type="SUPFAM" id="SSF81872">
    <property type="entry name" value="BRCA2 helical domain"/>
    <property type="match status" value="1"/>
</dbReference>
<protein>
    <submittedName>
        <fullName evidence="8">BRCA2 DNA repair associated</fullName>
    </submittedName>
</protein>
<accession>A0A3B3I5Q9</accession>
<keyword evidence="3" id="KW-0238">DNA-binding</keyword>
<dbReference type="Pfam" id="PF09103">
    <property type="entry name" value="BRCA-2_OB1"/>
    <property type="match status" value="1"/>
</dbReference>
<evidence type="ECO:0000259" key="7">
    <source>
        <dbReference type="SMART" id="SM01341"/>
    </source>
</evidence>
<evidence type="ECO:0000256" key="5">
    <source>
        <dbReference type="ARBA" id="ARBA00023204"/>
    </source>
</evidence>
<dbReference type="GO" id="GO:0006355">
    <property type="term" value="P:regulation of DNA-templated transcription"/>
    <property type="evidence" value="ECO:0000318"/>
    <property type="project" value="GO_Central"/>
</dbReference>
<feature type="region of interest" description="Disordered" evidence="6">
    <location>
        <begin position="591"/>
        <end position="615"/>
    </location>
</feature>
<dbReference type="PIRSF" id="PIRSF002397">
    <property type="entry name" value="BRCA2"/>
    <property type="match status" value="1"/>
</dbReference>
<name>A0A3B3I5Q9_ORYLA</name>
<feature type="region of interest" description="Disordered" evidence="6">
    <location>
        <begin position="1043"/>
        <end position="1066"/>
    </location>
</feature>
<reference evidence="8 9" key="1">
    <citation type="journal article" date="2007" name="Nature">
        <title>The medaka draft genome and insights into vertebrate genome evolution.</title>
        <authorList>
            <person name="Kasahara M."/>
            <person name="Naruse K."/>
            <person name="Sasaki S."/>
            <person name="Nakatani Y."/>
            <person name="Qu W."/>
            <person name="Ahsan B."/>
            <person name="Yamada T."/>
            <person name="Nagayasu Y."/>
            <person name="Doi K."/>
            <person name="Kasai Y."/>
            <person name="Jindo T."/>
            <person name="Kobayashi D."/>
            <person name="Shimada A."/>
            <person name="Toyoda A."/>
            <person name="Kuroki Y."/>
            <person name="Fujiyama A."/>
            <person name="Sasaki T."/>
            <person name="Shimizu A."/>
            <person name="Asakawa S."/>
            <person name="Shimizu N."/>
            <person name="Hashimoto S."/>
            <person name="Yang J."/>
            <person name="Lee Y."/>
            <person name="Matsushima K."/>
            <person name="Sugano S."/>
            <person name="Sakaizumi M."/>
            <person name="Narita T."/>
            <person name="Ohishi K."/>
            <person name="Haga S."/>
            <person name="Ohta F."/>
            <person name="Nomoto H."/>
            <person name="Nogata K."/>
            <person name="Morishita T."/>
            <person name="Endo T."/>
            <person name="Shin-I T."/>
            <person name="Takeda H."/>
            <person name="Morishita S."/>
            <person name="Kohara Y."/>
        </authorList>
    </citation>
    <scope>NUCLEOTIDE SEQUENCE [LARGE SCALE GENOMIC DNA]</scope>
    <source>
        <strain evidence="8 9">Hd-rR</strain>
    </source>
</reference>
<keyword evidence="9" id="KW-1185">Reference proteome</keyword>
<keyword evidence="5" id="KW-0234">DNA repair</keyword>
<dbReference type="CDD" id="cd04494">
    <property type="entry name" value="BRCA2DBD_OB2"/>
    <property type="match status" value="1"/>
</dbReference>
<dbReference type="RefSeq" id="XP_011480652.1">
    <property type="nucleotide sequence ID" value="XM_011482350.3"/>
</dbReference>
<dbReference type="GO" id="GO:0005634">
    <property type="term" value="C:nucleus"/>
    <property type="evidence" value="ECO:0000318"/>
    <property type="project" value="GO_Central"/>
</dbReference>
<feature type="compositionally biased region" description="Polar residues" evidence="6">
    <location>
        <begin position="2091"/>
        <end position="2103"/>
    </location>
</feature>
<dbReference type="Pfam" id="PF22687">
    <property type="entry name" value="BRCA2_TR2"/>
    <property type="match status" value="1"/>
</dbReference>
<dbReference type="Pfam" id="PF09169">
    <property type="entry name" value="BRCA-2_helical"/>
    <property type="match status" value="1"/>
</dbReference>
<evidence type="ECO:0000256" key="2">
    <source>
        <dbReference type="ARBA" id="ARBA00022763"/>
    </source>
</evidence>
<dbReference type="GO" id="GO:0000724">
    <property type="term" value="P:double-strand break repair via homologous recombination"/>
    <property type="evidence" value="ECO:0000318"/>
    <property type="project" value="GO_Central"/>
</dbReference>
<dbReference type="InterPro" id="IPR015205">
    <property type="entry name" value="Tower_dom"/>
</dbReference>
<feature type="region of interest" description="Disordered" evidence="6">
    <location>
        <begin position="288"/>
        <end position="331"/>
    </location>
</feature>
<feature type="compositionally biased region" description="Polar residues" evidence="6">
    <location>
        <begin position="1055"/>
        <end position="1065"/>
    </location>
</feature>
<dbReference type="Pfam" id="PF09121">
    <property type="entry name" value="Tower"/>
    <property type="match status" value="1"/>
</dbReference>
<evidence type="ECO:0000256" key="1">
    <source>
        <dbReference type="ARBA" id="ARBA00022737"/>
    </source>
</evidence>
<dbReference type="InParanoid" id="A0A3B3I5Q9"/>
<dbReference type="Pfam" id="PF00634">
    <property type="entry name" value="BRCA2"/>
    <property type="match status" value="11"/>
</dbReference>
<dbReference type="PANTHER" id="PTHR11289">
    <property type="entry name" value="BREAST CANCER TYPE 2 SUSCEPTIBILITY PROTEIN BRCA2"/>
    <property type="match status" value="1"/>
</dbReference>
<dbReference type="InterPro" id="IPR015252">
    <property type="entry name" value="BRCA2_hlx"/>
</dbReference>
<feature type="region of interest" description="Disordered" evidence="6">
    <location>
        <begin position="2091"/>
        <end position="2126"/>
    </location>
</feature>
<organism evidence="8 9">
    <name type="scientific">Oryzias latipes</name>
    <name type="common">Japanese rice fish</name>
    <name type="synonym">Japanese killifish</name>
    <dbReference type="NCBI Taxonomy" id="8090"/>
    <lineage>
        <taxon>Eukaryota</taxon>
        <taxon>Metazoa</taxon>
        <taxon>Chordata</taxon>
        <taxon>Craniata</taxon>
        <taxon>Vertebrata</taxon>
        <taxon>Euteleostomi</taxon>
        <taxon>Actinopterygii</taxon>
        <taxon>Neopterygii</taxon>
        <taxon>Teleostei</taxon>
        <taxon>Neoteleostei</taxon>
        <taxon>Acanthomorphata</taxon>
        <taxon>Ovalentaria</taxon>
        <taxon>Atherinomorphae</taxon>
        <taxon>Beloniformes</taxon>
        <taxon>Adrianichthyidae</taxon>
        <taxon>Oryziinae</taxon>
        <taxon>Oryzias</taxon>
    </lineage>
</organism>
<feature type="compositionally biased region" description="Basic and acidic residues" evidence="6">
    <location>
        <begin position="592"/>
        <end position="602"/>
    </location>
</feature>
<dbReference type="GeneID" id="101156345"/>
<dbReference type="Pfam" id="PF09104">
    <property type="entry name" value="BRCA-2_OB3"/>
    <property type="match status" value="1"/>
</dbReference>
<dbReference type="Proteomes" id="UP000001038">
    <property type="component" value="Chromosome 13"/>
</dbReference>
<feature type="region of interest" description="Disordered" evidence="6">
    <location>
        <begin position="1433"/>
        <end position="1471"/>
    </location>
</feature>
<feature type="compositionally biased region" description="Polar residues" evidence="6">
    <location>
        <begin position="3027"/>
        <end position="3036"/>
    </location>
</feature>
<dbReference type="STRING" id="8090.ENSORLP00000039367"/>
<dbReference type="InterPro" id="IPR012340">
    <property type="entry name" value="NA-bd_OB-fold"/>
</dbReference>
<feature type="region of interest" description="Disordered" evidence="6">
    <location>
        <begin position="1596"/>
        <end position="1619"/>
    </location>
</feature>